<feature type="transmembrane region" description="Helical" evidence="5">
    <location>
        <begin position="439"/>
        <end position="470"/>
    </location>
</feature>
<keyword evidence="4 5" id="KW-0472">Membrane</keyword>
<dbReference type="SUPFAM" id="SSF52091">
    <property type="entry name" value="SpoIIaa-like"/>
    <property type="match status" value="1"/>
</dbReference>
<dbReference type="InterPro" id="IPR011547">
    <property type="entry name" value="SLC26A/SulP_dom"/>
</dbReference>
<dbReference type="Pfam" id="PF00027">
    <property type="entry name" value="cNMP_binding"/>
    <property type="match status" value="1"/>
</dbReference>
<feature type="transmembrane region" description="Helical" evidence="5">
    <location>
        <begin position="223"/>
        <end position="240"/>
    </location>
</feature>
<evidence type="ECO:0000256" key="2">
    <source>
        <dbReference type="ARBA" id="ARBA00022692"/>
    </source>
</evidence>
<dbReference type="Proteomes" id="UP000308891">
    <property type="component" value="Unassembled WGS sequence"/>
</dbReference>
<dbReference type="Gene3D" id="3.30.750.24">
    <property type="entry name" value="STAS domain"/>
    <property type="match status" value="1"/>
</dbReference>
<dbReference type="OrthoDB" id="9769739at2"/>
<dbReference type="PANTHER" id="PTHR43310:SF1">
    <property type="entry name" value="SULFATE TRANSPORTER YBAR-RELATED"/>
    <property type="match status" value="1"/>
</dbReference>
<dbReference type="InterPro" id="IPR000595">
    <property type="entry name" value="cNMP-bd_dom"/>
</dbReference>
<feature type="transmembrane region" description="Helical" evidence="5">
    <location>
        <begin position="247"/>
        <end position="267"/>
    </location>
</feature>
<proteinExistence type="predicted"/>
<dbReference type="Pfam" id="PF00916">
    <property type="entry name" value="Sulfate_transp"/>
    <property type="match status" value="1"/>
</dbReference>
<dbReference type="EMBL" id="STGJ01000009">
    <property type="protein sequence ID" value="TIC82319.1"/>
    <property type="molecule type" value="Genomic_DNA"/>
</dbReference>
<dbReference type="InterPro" id="IPR036513">
    <property type="entry name" value="STAS_dom_sf"/>
</dbReference>
<feature type="transmembrane region" description="Helical" evidence="5">
    <location>
        <begin position="145"/>
        <end position="166"/>
    </location>
</feature>
<keyword evidence="3 5" id="KW-1133">Transmembrane helix</keyword>
<feature type="transmembrane region" description="Helical" evidence="5">
    <location>
        <begin position="313"/>
        <end position="331"/>
    </location>
</feature>
<evidence type="ECO:0000256" key="1">
    <source>
        <dbReference type="ARBA" id="ARBA00004141"/>
    </source>
</evidence>
<feature type="transmembrane region" description="Helical" evidence="5">
    <location>
        <begin position="82"/>
        <end position="108"/>
    </location>
</feature>
<feature type="transmembrane region" description="Helical" evidence="5">
    <location>
        <begin position="178"/>
        <end position="203"/>
    </location>
</feature>
<feature type="transmembrane region" description="Helical" evidence="5">
    <location>
        <begin position="351"/>
        <end position="368"/>
    </location>
</feature>
<dbReference type="InterPro" id="IPR002645">
    <property type="entry name" value="STAS_dom"/>
</dbReference>
<dbReference type="InterPro" id="IPR052706">
    <property type="entry name" value="Membrane-Transporter-like"/>
</dbReference>
<dbReference type="AlphaFoldDB" id="A0A4T0UTK1"/>
<dbReference type="PROSITE" id="PS50801">
    <property type="entry name" value="STAS"/>
    <property type="match status" value="1"/>
</dbReference>
<accession>A0A4T0UTK1</accession>
<gene>
    <name evidence="8" type="ORF">E5K04_09170</name>
</gene>
<protein>
    <submittedName>
        <fullName evidence="8">Cyclic nucleotide-binding domain-containing protein</fullName>
    </submittedName>
</protein>
<dbReference type="CDD" id="cd00038">
    <property type="entry name" value="CAP_ED"/>
    <property type="match status" value="1"/>
</dbReference>
<dbReference type="GO" id="GO:0016020">
    <property type="term" value="C:membrane"/>
    <property type="evidence" value="ECO:0007669"/>
    <property type="project" value="UniProtKB-SubCell"/>
</dbReference>
<dbReference type="Gene3D" id="2.60.120.10">
    <property type="entry name" value="Jelly Rolls"/>
    <property type="match status" value="1"/>
</dbReference>
<feature type="transmembrane region" description="Helical" evidence="5">
    <location>
        <begin position="403"/>
        <end position="427"/>
    </location>
</feature>
<feature type="domain" description="STAS" evidence="7">
    <location>
        <begin position="508"/>
        <end position="611"/>
    </location>
</feature>
<keyword evidence="2 5" id="KW-0812">Transmembrane</keyword>
<evidence type="ECO:0000259" key="7">
    <source>
        <dbReference type="PROSITE" id="PS50801"/>
    </source>
</evidence>
<dbReference type="InterPro" id="IPR018490">
    <property type="entry name" value="cNMP-bd_dom_sf"/>
</dbReference>
<evidence type="ECO:0000256" key="4">
    <source>
        <dbReference type="ARBA" id="ARBA00023136"/>
    </source>
</evidence>
<evidence type="ECO:0000259" key="6">
    <source>
        <dbReference type="PROSITE" id="PS50042"/>
    </source>
</evidence>
<sequence>MPCVNPGNVRLCVFATPAVPRGRDLQRRCQLLTMIVEYLEQHWKLPLPAPRPLFAVLSGLLLGLIALTVAAAYASLLFQGKAAPYAGVGFSILLVGTAIGAALVARLSHQAGLVTGPDEASTIALASLVGSQLAAYPALSAEASALTVALMMALSGLLSGALFWLVGRFHLGRLVRYLPSPVVSGFLGGTGLLLLLAGLGLAAGVDGVSLAAPERWLALLEKPAQLACAVLLGLWLVFGGGRFGGRFFLPLSLLLAGGVFVLGAALGPWPLAQLQTAGWLYLPPVGGGGASGVLLGQLASVDWALLSGSLPGLLLVALIALLVMLLQLSALEQALKHDVEHDLELVAQGQANLLGGLFGSLPMVPFIGDTRLNIELAGPNRIAAVVVALVCLAGVFVGDVLMAWLPVFLLSGLLLYFGASLLGDAVSRARAASHGSDRAIIVTVLLAVNLLGIMEAALLGVCVTAVLFLLDYSRLDVVRQRYNARNAPSRISRPHAQRALLDDRPDWLAVYVLEGYLFFGGVQRLYDRIKAEHAADGPQVLLFDLKHVQGMDATALAVFERLAERMQGVGGLMLVSSARPQLERRLRPLSELGVVLATDLDSAVEQAERRMLAGMAANYGDWACAFAPLLAELAPYLETLQLRQNEALIRQDGSAPGLCFIKEGSVSVRLFVSGQHSLRLRRFVRGTVLGEISVYTGGSASATVYADEDTQVSYLTVAAIARLEQDNLPLALRLHRTVAAVMAERLQESNRSLQQATA</sequence>
<comment type="caution">
    <text evidence="8">The sequence shown here is derived from an EMBL/GenBank/DDBJ whole genome shotgun (WGS) entry which is preliminary data.</text>
</comment>
<evidence type="ECO:0000313" key="9">
    <source>
        <dbReference type="Proteomes" id="UP000308891"/>
    </source>
</evidence>
<feature type="transmembrane region" description="Helical" evidence="5">
    <location>
        <begin position="279"/>
        <end position="301"/>
    </location>
</feature>
<dbReference type="SUPFAM" id="SSF51206">
    <property type="entry name" value="cAMP-binding domain-like"/>
    <property type="match status" value="1"/>
</dbReference>
<reference evidence="8 9" key="1">
    <citation type="submission" date="2019-04" db="EMBL/GenBank/DDBJ databases">
        <title>Crenobacter sp. nov.</title>
        <authorList>
            <person name="Shi S."/>
        </authorList>
    </citation>
    <scope>NUCLEOTIDE SEQUENCE [LARGE SCALE GENOMIC DNA]</scope>
    <source>
        <strain evidence="8 9">GY 70310</strain>
    </source>
</reference>
<dbReference type="Pfam" id="PF01740">
    <property type="entry name" value="STAS"/>
    <property type="match status" value="1"/>
</dbReference>
<feature type="domain" description="Cyclic nucleotide-binding" evidence="6">
    <location>
        <begin position="630"/>
        <end position="723"/>
    </location>
</feature>
<feature type="transmembrane region" description="Helical" evidence="5">
    <location>
        <begin position="380"/>
        <end position="397"/>
    </location>
</feature>
<evidence type="ECO:0000256" key="5">
    <source>
        <dbReference type="SAM" id="Phobius"/>
    </source>
</evidence>
<name>A0A4T0UTK1_9NEIS</name>
<dbReference type="CDD" id="cd07042">
    <property type="entry name" value="STAS_SulP_like_sulfate_transporter"/>
    <property type="match status" value="1"/>
</dbReference>
<feature type="transmembrane region" description="Helical" evidence="5">
    <location>
        <begin position="53"/>
        <end position="76"/>
    </location>
</feature>
<dbReference type="PROSITE" id="PS50042">
    <property type="entry name" value="CNMP_BINDING_3"/>
    <property type="match status" value="1"/>
</dbReference>
<evidence type="ECO:0000256" key="3">
    <source>
        <dbReference type="ARBA" id="ARBA00022989"/>
    </source>
</evidence>
<evidence type="ECO:0000313" key="8">
    <source>
        <dbReference type="EMBL" id="TIC82319.1"/>
    </source>
</evidence>
<dbReference type="InterPro" id="IPR014710">
    <property type="entry name" value="RmlC-like_jellyroll"/>
</dbReference>
<keyword evidence="9" id="KW-1185">Reference proteome</keyword>
<comment type="subcellular location">
    <subcellularLocation>
        <location evidence="1">Membrane</location>
        <topology evidence="1">Multi-pass membrane protein</topology>
    </subcellularLocation>
</comment>
<organism evidence="8 9">
    <name type="scientific">Crenobacter intestini</name>
    <dbReference type="NCBI Taxonomy" id="2563443"/>
    <lineage>
        <taxon>Bacteria</taxon>
        <taxon>Pseudomonadati</taxon>
        <taxon>Pseudomonadota</taxon>
        <taxon>Betaproteobacteria</taxon>
        <taxon>Neisseriales</taxon>
        <taxon>Neisseriaceae</taxon>
        <taxon>Crenobacter</taxon>
    </lineage>
</organism>
<dbReference type="PANTHER" id="PTHR43310">
    <property type="entry name" value="SULFATE TRANSPORTER YBAR-RELATED"/>
    <property type="match status" value="1"/>
</dbReference>